<evidence type="ECO:0000256" key="6">
    <source>
        <dbReference type="RuleBase" id="RU361140"/>
    </source>
</evidence>
<evidence type="ECO:0000256" key="4">
    <source>
        <dbReference type="ARBA" id="ARBA00022801"/>
    </source>
</evidence>
<sequence>MIGYRYRRYCSDWQILCSGLAFVAVMAAGIYLQPGFRPLTTQVSGDKALVAFLTPLLKGAHGHVAAALITPGGVRYGIWGNDYARQFEIGSLSKTLTASLLIDAIRRGEVTATTQVGDLVPELVGPARNISLEELVSHRSGLPPFASSLTQKIAMLTAIVRRENPWSYDRQELAEMINRARIPKVKIFDYSNSGFALLGLALERASHRTFAALLEQRVFAPAGMTRSLVAQETTPPDAAFMPGWSASGLREAPWILNAFSPAAGVRSTIVDMTKYAQALMAGKLAGSQGMAPRFATDDPDSRVGYSWFTTAIKGRDIIWHDGQSAGYAAVMAFDPERKTAVVILSDTAWPVIVPAIKLLLSTLSDVKEER</sequence>
<dbReference type="GO" id="GO:0030288">
    <property type="term" value="C:outer membrane-bounded periplasmic space"/>
    <property type="evidence" value="ECO:0007669"/>
    <property type="project" value="InterPro"/>
</dbReference>
<dbReference type="PANTHER" id="PTHR46825:SF9">
    <property type="entry name" value="BETA-LACTAMASE-RELATED DOMAIN-CONTAINING PROTEIN"/>
    <property type="match status" value="1"/>
</dbReference>
<keyword evidence="5 6" id="KW-0046">Antibiotic resistance</keyword>
<dbReference type="EMBL" id="UGMS01000001">
    <property type="protein sequence ID" value="STV71328.1"/>
    <property type="molecule type" value="Genomic_DNA"/>
</dbReference>
<evidence type="ECO:0000256" key="5">
    <source>
        <dbReference type="ARBA" id="ARBA00023251"/>
    </source>
</evidence>
<dbReference type="PANTHER" id="PTHR46825">
    <property type="entry name" value="D-ALANYL-D-ALANINE-CARBOXYPEPTIDASE/ENDOPEPTIDASE AMPH"/>
    <property type="match status" value="1"/>
</dbReference>
<dbReference type="InterPro" id="IPR050491">
    <property type="entry name" value="AmpC-like"/>
</dbReference>
<dbReference type="InterPro" id="IPR001586">
    <property type="entry name" value="Beta-lactam_class-C_AS"/>
</dbReference>
<dbReference type="AlphaFoldDB" id="A0A7H4MZ47"/>
<dbReference type="RefSeq" id="WP_025106294.1">
    <property type="nucleotide sequence ID" value="NZ_AP022547.1"/>
</dbReference>
<keyword evidence="7" id="KW-0121">Carboxypeptidase</keyword>
<dbReference type="InterPro" id="IPR012338">
    <property type="entry name" value="Beta-lactam/transpept-like"/>
</dbReference>
<keyword evidence="4 6" id="KW-0378">Hydrolase</keyword>
<keyword evidence="7" id="KW-0645">Protease</keyword>
<evidence type="ECO:0000313" key="7">
    <source>
        <dbReference type="EMBL" id="STV71328.1"/>
    </source>
</evidence>
<dbReference type="GO" id="GO:0008800">
    <property type="term" value="F:beta-lactamase activity"/>
    <property type="evidence" value="ECO:0007669"/>
    <property type="project" value="UniProtKB-UniRule"/>
</dbReference>
<accession>A0A7H4MZ47</accession>
<reference evidence="7 8" key="1">
    <citation type="submission" date="2018-06" db="EMBL/GenBank/DDBJ databases">
        <authorList>
            <consortium name="Pathogen Informatics"/>
            <person name="Doyle S."/>
        </authorList>
    </citation>
    <scope>NUCLEOTIDE SEQUENCE [LARGE SCALE GENOMIC DNA]</scope>
    <source>
        <strain evidence="7 8">NCTC11685</strain>
    </source>
</reference>
<proteinExistence type="inferred from homology"/>
<comment type="caution">
    <text evidence="7">The sequence shown here is derived from an EMBL/GenBank/DDBJ whole genome shotgun (WGS) entry which is preliminary data.</text>
</comment>
<comment type="similarity">
    <text evidence="2 6">Belongs to the class-C beta-lactamase family.</text>
</comment>
<dbReference type="GO" id="GO:0004180">
    <property type="term" value="F:carboxypeptidase activity"/>
    <property type="evidence" value="ECO:0007669"/>
    <property type="project" value="UniProtKB-KW"/>
</dbReference>
<dbReference type="GO" id="GO:0046677">
    <property type="term" value="P:response to antibiotic"/>
    <property type="evidence" value="ECO:0007669"/>
    <property type="project" value="UniProtKB-UniRule"/>
</dbReference>
<dbReference type="EC" id="3.5.2.6" evidence="3 6"/>
<evidence type="ECO:0000256" key="1">
    <source>
        <dbReference type="ARBA" id="ARBA00001526"/>
    </source>
</evidence>
<evidence type="ECO:0000256" key="3">
    <source>
        <dbReference type="ARBA" id="ARBA00012865"/>
    </source>
</evidence>
<gene>
    <name evidence="7" type="ORF">NCTC11685_00260</name>
</gene>
<evidence type="ECO:0000313" key="8">
    <source>
        <dbReference type="Proteomes" id="UP000254863"/>
    </source>
</evidence>
<dbReference type="GO" id="GO:0017001">
    <property type="term" value="P:antibiotic catabolic process"/>
    <property type="evidence" value="ECO:0007669"/>
    <property type="project" value="InterPro"/>
</dbReference>
<name>A0A7H4MZ47_9ENTR</name>
<dbReference type="InterPro" id="IPR001466">
    <property type="entry name" value="Beta-lactam-related"/>
</dbReference>
<dbReference type="Pfam" id="PF00144">
    <property type="entry name" value="Beta-lactamase"/>
    <property type="match status" value="1"/>
</dbReference>
<dbReference type="GeneID" id="66559774"/>
<dbReference type="Gene3D" id="3.40.710.10">
    <property type="entry name" value="DD-peptidase/beta-lactamase superfamily"/>
    <property type="match status" value="1"/>
</dbReference>
<evidence type="ECO:0000256" key="2">
    <source>
        <dbReference type="ARBA" id="ARBA00007840"/>
    </source>
</evidence>
<comment type="catalytic activity">
    <reaction evidence="1 6">
        <text>a beta-lactam + H2O = a substituted beta-amino acid</text>
        <dbReference type="Rhea" id="RHEA:20401"/>
        <dbReference type="ChEBI" id="CHEBI:15377"/>
        <dbReference type="ChEBI" id="CHEBI:35627"/>
        <dbReference type="ChEBI" id="CHEBI:140347"/>
        <dbReference type="EC" id="3.5.2.6"/>
    </reaction>
</comment>
<organism evidence="7 8">
    <name type="scientific">Klebsiella michiganensis</name>
    <dbReference type="NCBI Taxonomy" id="1134687"/>
    <lineage>
        <taxon>Bacteria</taxon>
        <taxon>Pseudomonadati</taxon>
        <taxon>Pseudomonadota</taxon>
        <taxon>Gammaproteobacteria</taxon>
        <taxon>Enterobacterales</taxon>
        <taxon>Enterobacteriaceae</taxon>
        <taxon>Klebsiella/Raoultella group</taxon>
        <taxon>Klebsiella</taxon>
    </lineage>
</organism>
<protein>
    <recommendedName>
        <fullName evidence="3 6">Beta-lactamase</fullName>
        <ecNumber evidence="3 6">3.5.2.6</ecNumber>
    </recommendedName>
</protein>
<dbReference type="Proteomes" id="UP000254863">
    <property type="component" value="Unassembled WGS sequence"/>
</dbReference>
<dbReference type="PROSITE" id="PS00336">
    <property type="entry name" value="BETA_LACTAMASE_C"/>
    <property type="match status" value="1"/>
</dbReference>
<dbReference type="SUPFAM" id="SSF56601">
    <property type="entry name" value="beta-lactamase/transpeptidase-like"/>
    <property type="match status" value="1"/>
</dbReference>